<accession>A0AAD1H9M9</accession>
<dbReference type="AlphaFoldDB" id="A0AAD1H9M9"/>
<dbReference type="EMBL" id="AP022560">
    <property type="protein sequence ID" value="BBX01019.1"/>
    <property type="molecule type" value="Genomic_DNA"/>
</dbReference>
<gene>
    <name evidence="2" type="ORF">MMOR_19550</name>
</gene>
<protein>
    <submittedName>
        <fullName evidence="2">Uncharacterized protein</fullName>
    </submittedName>
</protein>
<dbReference type="Proteomes" id="UP000466681">
    <property type="component" value="Chromosome"/>
</dbReference>
<proteinExistence type="predicted"/>
<evidence type="ECO:0000256" key="1">
    <source>
        <dbReference type="SAM" id="MobiDB-lite"/>
    </source>
</evidence>
<dbReference type="KEGG" id="mmor:MMOR_19550"/>
<keyword evidence="3" id="KW-1185">Reference proteome</keyword>
<sequence>MQDVQSGLSMSKRPQVGQMNGIMSFPPASDPTPTHRDAGDLLPRAAVLETWSRTRVLTG</sequence>
<evidence type="ECO:0000313" key="3">
    <source>
        <dbReference type="Proteomes" id="UP000466681"/>
    </source>
</evidence>
<organism evidence="2 3">
    <name type="scientific">Mycolicibacterium moriokaense</name>
    <dbReference type="NCBI Taxonomy" id="39691"/>
    <lineage>
        <taxon>Bacteria</taxon>
        <taxon>Bacillati</taxon>
        <taxon>Actinomycetota</taxon>
        <taxon>Actinomycetes</taxon>
        <taxon>Mycobacteriales</taxon>
        <taxon>Mycobacteriaceae</taxon>
        <taxon>Mycolicibacterium</taxon>
    </lineage>
</organism>
<reference evidence="2 3" key="1">
    <citation type="journal article" date="2019" name="Emerg. Microbes Infect.">
        <title>Comprehensive subspecies identification of 175 nontuberculous mycobacteria species based on 7547 genomic profiles.</title>
        <authorList>
            <person name="Matsumoto Y."/>
            <person name="Kinjo T."/>
            <person name="Motooka D."/>
            <person name="Nabeya D."/>
            <person name="Jung N."/>
            <person name="Uechi K."/>
            <person name="Horii T."/>
            <person name="Iida T."/>
            <person name="Fujita J."/>
            <person name="Nakamura S."/>
        </authorList>
    </citation>
    <scope>NUCLEOTIDE SEQUENCE [LARGE SCALE GENOMIC DNA]</scope>
    <source>
        <strain evidence="2 3">JCM 6375</strain>
    </source>
</reference>
<evidence type="ECO:0000313" key="2">
    <source>
        <dbReference type="EMBL" id="BBX01019.1"/>
    </source>
</evidence>
<name>A0AAD1H9M9_9MYCO</name>
<feature type="region of interest" description="Disordered" evidence="1">
    <location>
        <begin position="1"/>
        <end position="39"/>
    </location>
</feature>